<feature type="domain" description="OmpA-like" evidence="1">
    <location>
        <begin position="163"/>
        <end position="285"/>
    </location>
</feature>
<reference evidence="2" key="1">
    <citation type="submission" date="2016-10" db="EMBL/GenBank/DDBJ databases">
        <title>Sequence of Gallionella enrichment culture.</title>
        <authorList>
            <person name="Poehlein A."/>
            <person name="Muehling M."/>
            <person name="Daniel R."/>
        </authorList>
    </citation>
    <scope>NUCLEOTIDE SEQUENCE</scope>
</reference>
<accession>A0A1J5RRR9</accession>
<dbReference type="CDD" id="cd07185">
    <property type="entry name" value="OmpA_C-like"/>
    <property type="match status" value="1"/>
</dbReference>
<dbReference type="PANTHER" id="PTHR30329">
    <property type="entry name" value="STATOR ELEMENT OF FLAGELLAR MOTOR COMPLEX"/>
    <property type="match status" value="1"/>
</dbReference>
<organism evidence="2">
    <name type="scientific">mine drainage metagenome</name>
    <dbReference type="NCBI Taxonomy" id="410659"/>
    <lineage>
        <taxon>unclassified sequences</taxon>
        <taxon>metagenomes</taxon>
        <taxon>ecological metagenomes</taxon>
    </lineage>
</organism>
<evidence type="ECO:0000313" key="2">
    <source>
        <dbReference type="EMBL" id="OIQ90749.1"/>
    </source>
</evidence>
<protein>
    <submittedName>
        <fullName evidence="2">Putative lipoprotein YiaD</fullName>
    </submittedName>
</protein>
<sequence length="295" mass="33213">MKRVKIILLAAVPMVLMFACVSPKKLRSAEAKYSQLDSSYLHLQGELRECQGNLKNKNLQSADFSKEKGAYDKQIADLKSQINYLREHSNIALDRMKDLSVITETQAESIKRSLDNLGIKDLYINDLKRSMAFKDSLNNLLVNNLKSALSDINDQDINIKVEKDVVYVDISDKLLFNSGSYDVTQKAKVVLGKVAKVLGAHPELEFLVEGNTDSKPFRNGLLLDNWDLSTKRATAVARILQYNYHLDPKHITAAGRGEYSPVASNSTAEGRAANRRTRIIILPQLDQFFKLLEKK</sequence>
<dbReference type="AlphaFoldDB" id="A0A1J5RRR9"/>
<comment type="caution">
    <text evidence="2">The sequence shown here is derived from an EMBL/GenBank/DDBJ whole genome shotgun (WGS) entry which is preliminary data.</text>
</comment>
<dbReference type="InterPro" id="IPR050330">
    <property type="entry name" value="Bact_OuterMem_StrucFunc"/>
</dbReference>
<dbReference type="PANTHER" id="PTHR30329:SF21">
    <property type="entry name" value="LIPOPROTEIN YIAD-RELATED"/>
    <property type="match status" value="1"/>
</dbReference>
<dbReference type="PROSITE" id="PS51123">
    <property type="entry name" value="OMPA_2"/>
    <property type="match status" value="1"/>
</dbReference>
<dbReference type="InterPro" id="IPR036737">
    <property type="entry name" value="OmpA-like_sf"/>
</dbReference>
<gene>
    <name evidence="2" type="primary">yiaD_8</name>
    <name evidence="2" type="ORF">GALL_273580</name>
</gene>
<dbReference type="PROSITE" id="PS51257">
    <property type="entry name" value="PROKAR_LIPOPROTEIN"/>
    <property type="match status" value="1"/>
</dbReference>
<dbReference type="EMBL" id="MLJW01000281">
    <property type="protein sequence ID" value="OIQ90749.1"/>
    <property type="molecule type" value="Genomic_DNA"/>
</dbReference>
<dbReference type="InterPro" id="IPR006665">
    <property type="entry name" value="OmpA-like"/>
</dbReference>
<name>A0A1J5RRR9_9ZZZZ</name>
<dbReference type="Pfam" id="PF00691">
    <property type="entry name" value="OmpA"/>
    <property type="match status" value="1"/>
</dbReference>
<dbReference type="SUPFAM" id="SSF103088">
    <property type="entry name" value="OmpA-like"/>
    <property type="match status" value="1"/>
</dbReference>
<keyword evidence="2" id="KW-0449">Lipoprotein</keyword>
<proteinExistence type="predicted"/>
<dbReference type="Gene3D" id="3.30.1330.60">
    <property type="entry name" value="OmpA-like domain"/>
    <property type="match status" value="1"/>
</dbReference>
<evidence type="ECO:0000259" key="1">
    <source>
        <dbReference type="PROSITE" id="PS51123"/>
    </source>
</evidence>